<feature type="domain" description="PilZ" evidence="2">
    <location>
        <begin position="300"/>
        <end position="384"/>
    </location>
</feature>
<dbReference type="Gene3D" id="2.40.10.220">
    <property type="entry name" value="predicted glycosyltransferase like domains"/>
    <property type="match status" value="1"/>
</dbReference>
<name>A0A2A4TA41_9DELT</name>
<reference evidence="5" key="1">
    <citation type="submission" date="2017-08" db="EMBL/GenBank/DDBJ databases">
        <title>A dynamic microbial community with high functional redundancy inhabits the cold, oxic subseafloor aquifer.</title>
        <authorList>
            <person name="Tully B.J."/>
            <person name="Wheat C.G."/>
            <person name="Glazer B.T."/>
            <person name="Huber J.A."/>
        </authorList>
    </citation>
    <scope>NUCLEOTIDE SEQUENCE [LARGE SCALE GENOMIC DNA]</scope>
</reference>
<organism evidence="4 5">
    <name type="scientific">SAR324 cluster bacterium</name>
    <dbReference type="NCBI Taxonomy" id="2024889"/>
    <lineage>
        <taxon>Bacteria</taxon>
        <taxon>Deltaproteobacteria</taxon>
        <taxon>SAR324 cluster</taxon>
    </lineage>
</organism>
<evidence type="ECO:0000256" key="1">
    <source>
        <dbReference type="SAM" id="Phobius"/>
    </source>
</evidence>
<dbReference type="GO" id="GO:0035438">
    <property type="term" value="F:cyclic-di-GMP binding"/>
    <property type="evidence" value="ECO:0007669"/>
    <property type="project" value="InterPro"/>
</dbReference>
<evidence type="ECO:0000313" key="5">
    <source>
        <dbReference type="Proteomes" id="UP000218113"/>
    </source>
</evidence>
<dbReference type="InterPro" id="IPR009926">
    <property type="entry name" value="T3SS_YcgR_PilZN"/>
</dbReference>
<dbReference type="Pfam" id="PF07238">
    <property type="entry name" value="PilZ"/>
    <property type="match status" value="1"/>
</dbReference>
<evidence type="ECO:0008006" key="6">
    <source>
        <dbReference type="Google" id="ProtNLM"/>
    </source>
</evidence>
<evidence type="ECO:0000259" key="3">
    <source>
        <dbReference type="Pfam" id="PF12945"/>
    </source>
</evidence>
<protein>
    <recommendedName>
        <fullName evidence="6">PilZ domain-containing protein</fullName>
    </recommendedName>
</protein>
<dbReference type="Proteomes" id="UP000218113">
    <property type="component" value="Unassembled WGS sequence"/>
</dbReference>
<dbReference type="Pfam" id="PF12945">
    <property type="entry name" value="PilZNR"/>
    <property type="match status" value="1"/>
</dbReference>
<dbReference type="AlphaFoldDB" id="A0A2A4TA41"/>
<gene>
    <name evidence="4" type="ORF">COB67_01565</name>
</gene>
<dbReference type="EMBL" id="NVSR01000004">
    <property type="protein sequence ID" value="PCI30496.1"/>
    <property type="molecule type" value="Genomic_DNA"/>
</dbReference>
<keyword evidence="1" id="KW-0472">Membrane</keyword>
<dbReference type="SUPFAM" id="SSF141371">
    <property type="entry name" value="PilZ domain-like"/>
    <property type="match status" value="1"/>
</dbReference>
<feature type="transmembrane region" description="Helical" evidence="1">
    <location>
        <begin position="57"/>
        <end position="79"/>
    </location>
</feature>
<sequence length="394" mass="44746">MVLFLLGIQQIKSRHNMRHLTIIIGSLLLLPTTIFGVDFKIDVSVFALKKFNQSDEYMLIGMATVVVLFIGFSIIHNWYNHKKLKRAQANYKKKKEESRLQQLDVSAGALQTIQDLAKHTKKSAADLLSSNHYFESAVNSLQKKAANSPLLTQIPGLRDELGYVFFNRRVPFITSKMLQPGQKVRVGVTVKGKGHSYVATVLNSTEEELWVKPPTVKGKTVNLLKFKQLNFSVFRKNDGEYRFSCTLRTQIQTPVHAVVTNHSTSIKKLQTREYDRYVLQFQRKFFFIVSKAGGKTNEKGYAGVSCMGQVQDISLGGLRIFIKELPPKVQVGTSVVFFLKEAAIKKELQAKIVRLSMQENTQSIHLQFVGLTELNRLHLQKFIEAKKPIKVPSY</sequence>
<dbReference type="InterPro" id="IPR009875">
    <property type="entry name" value="PilZ_domain"/>
</dbReference>
<feature type="transmembrane region" description="Helical" evidence="1">
    <location>
        <begin position="20"/>
        <end position="37"/>
    </location>
</feature>
<evidence type="ECO:0000313" key="4">
    <source>
        <dbReference type="EMBL" id="PCI30496.1"/>
    </source>
</evidence>
<keyword evidence="1" id="KW-0812">Transmembrane</keyword>
<proteinExistence type="predicted"/>
<feature type="domain" description="Type III secretion system flagellar brake protein YcgR PilZN" evidence="3">
    <location>
        <begin position="179"/>
        <end position="259"/>
    </location>
</feature>
<keyword evidence="1" id="KW-1133">Transmembrane helix</keyword>
<comment type="caution">
    <text evidence="4">The sequence shown here is derived from an EMBL/GenBank/DDBJ whole genome shotgun (WGS) entry which is preliminary data.</text>
</comment>
<accession>A0A2A4TA41</accession>
<evidence type="ECO:0000259" key="2">
    <source>
        <dbReference type="Pfam" id="PF07238"/>
    </source>
</evidence>